<reference evidence="2 3" key="1">
    <citation type="submission" date="2020-09" db="EMBL/GenBank/DDBJ databases">
        <authorList>
            <person name="Kim M.K."/>
        </authorList>
    </citation>
    <scope>NUCLEOTIDE SEQUENCE [LARGE SCALE GENOMIC DNA]</scope>
    <source>
        <strain evidence="2 3">BT646</strain>
    </source>
</reference>
<accession>A0ABR8JFK1</accession>
<protein>
    <submittedName>
        <fullName evidence="2">Uncharacterized protein</fullName>
    </submittedName>
</protein>
<sequence>MHKAPELMGADRRQFHTQSQLWLGAAVGFLLLILMIASANADMVALTDNNLGRILPGSRPDRALRPGSLFLLVKDGSQWLADEPLTSGRA</sequence>
<organism evidence="2 3">
    <name type="scientific">Hymenobacter duratus</name>
    <dbReference type="NCBI Taxonomy" id="2771356"/>
    <lineage>
        <taxon>Bacteria</taxon>
        <taxon>Pseudomonadati</taxon>
        <taxon>Bacteroidota</taxon>
        <taxon>Cytophagia</taxon>
        <taxon>Cytophagales</taxon>
        <taxon>Hymenobacteraceae</taxon>
        <taxon>Hymenobacter</taxon>
    </lineage>
</organism>
<keyword evidence="1" id="KW-1133">Transmembrane helix</keyword>
<name>A0ABR8JFK1_9BACT</name>
<gene>
    <name evidence="2" type="ORF">IC231_04790</name>
</gene>
<dbReference type="RefSeq" id="WP_190783434.1">
    <property type="nucleotide sequence ID" value="NZ_JACWZZ010000001.1"/>
</dbReference>
<evidence type="ECO:0000256" key="1">
    <source>
        <dbReference type="SAM" id="Phobius"/>
    </source>
</evidence>
<evidence type="ECO:0000313" key="2">
    <source>
        <dbReference type="EMBL" id="MBD2714346.1"/>
    </source>
</evidence>
<comment type="caution">
    <text evidence="2">The sequence shown here is derived from an EMBL/GenBank/DDBJ whole genome shotgun (WGS) entry which is preliminary data.</text>
</comment>
<dbReference type="Proteomes" id="UP000642468">
    <property type="component" value="Unassembled WGS sequence"/>
</dbReference>
<keyword evidence="3" id="KW-1185">Reference proteome</keyword>
<dbReference type="EMBL" id="JACWZZ010000001">
    <property type="protein sequence ID" value="MBD2714346.1"/>
    <property type="molecule type" value="Genomic_DNA"/>
</dbReference>
<proteinExistence type="predicted"/>
<feature type="transmembrane region" description="Helical" evidence="1">
    <location>
        <begin position="21"/>
        <end position="41"/>
    </location>
</feature>
<keyword evidence="1" id="KW-0812">Transmembrane</keyword>
<evidence type="ECO:0000313" key="3">
    <source>
        <dbReference type="Proteomes" id="UP000642468"/>
    </source>
</evidence>
<keyword evidence="1" id="KW-0472">Membrane</keyword>